<dbReference type="Pfam" id="PF10926">
    <property type="entry name" value="DUF2800"/>
    <property type="match status" value="1"/>
</dbReference>
<accession>A0A6J5NR67</accession>
<reference evidence="1" key="1">
    <citation type="submission" date="2020-04" db="EMBL/GenBank/DDBJ databases">
        <authorList>
            <person name="Chiriac C."/>
            <person name="Salcher M."/>
            <person name="Ghai R."/>
            <person name="Kavagutti S V."/>
        </authorList>
    </citation>
    <scope>NUCLEOTIDE SEQUENCE</scope>
</reference>
<gene>
    <name evidence="1" type="ORF">UFOVP715_37</name>
</gene>
<sequence>MVNKVIPIERAHAKLSASGSEKWMTCTPSARLEEQFPDEGSEFAREGTFAHELFELAMLVATEQIDAGKAKARFAEIRSNPLWSQDLEDHVRAASDFTRERIDAAKARCKDPVFMVEQRLDFSEWVPEGFGTGDFVIITDGLIEVLDLKYGKGIRVDAENNSQMRLYGLGAYNELSMLYNITDVRMTVLQPRLDNYPTETLTIAELLDWAVTKVVPAAKLAWEGEGLFVPGDHCNSCFCKARFQCKARGDASLALAKEEFALVQPELLSEDQVRAVLEKGDQLAKWISDVQSYALEQAEKQGKNWPGFKLVEGRSNRKYSDQKAVAAALLAAKVPESVIYERSLLGITAMEKAIGKKVFAEVLNEFIVKPSGKPTLVPEGDKRPALASAATAVEDFS</sequence>
<name>A0A6J5NR67_9CAUD</name>
<proteinExistence type="predicted"/>
<dbReference type="InterPro" id="IPR021229">
    <property type="entry name" value="DUF2800"/>
</dbReference>
<organism evidence="1">
    <name type="scientific">uncultured Caudovirales phage</name>
    <dbReference type="NCBI Taxonomy" id="2100421"/>
    <lineage>
        <taxon>Viruses</taxon>
        <taxon>Duplodnaviria</taxon>
        <taxon>Heunggongvirae</taxon>
        <taxon>Uroviricota</taxon>
        <taxon>Caudoviricetes</taxon>
        <taxon>Peduoviridae</taxon>
        <taxon>Maltschvirus</taxon>
        <taxon>Maltschvirus maltsch</taxon>
    </lineage>
</organism>
<dbReference type="EMBL" id="LR796687">
    <property type="protein sequence ID" value="CAB4159608.1"/>
    <property type="molecule type" value="Genomic_DNA"/>
</dbReference>
<protein>
    <recommendedName>
        <fullName evidence="2">DUF2800 domain-containing protein</fullName>
    </recommendedName>
</protein>
<evidence type="ECO:0008006" key="2">
    <source>
        <dbReference type="Google" id="ProtNLM"/>
    </source>
</evidence>
<evidence type="ECO:0000313" key="1">
    <source>
        <dbReference type="EMBL" id="CAB4159608.1"/>
    </source>
</evidence>